<feature type="transmembrane region" description="Helical" evidence="1">
    <location>
        <begin position="61"/>
        <end position="84"/>
    </location>
</feature>
<dbReference type="STRING" id="479435.Kfla_1952"/>
<dbReference type="HOGENOM" id="CLU_1624943_0_0_11"/>
<accession>D2PQR3</accession>
<organism evidence="2 3">
    <name type="scientific">Kribbella flavida (strain DSM 17836 / JCM 10339 / NBRC 14399)</name>
    <dbReference type="NCBI Taxonomy" id="479435"/>
    <lineage>
        <taxon>Bacteria</taxon>
        <taxon>Bacillati</taxon>
        <taxon>Actinomycetota</taxon>
        <taxon>Actinomycetes</taxon>
        <taxon>Propionibacteriales</taxon>
        <taxon>Kribbellaceae</taxon>
        <taxon>Kribbella</taxon>
    </lineage>
</organism>
<reference evidence="2 3" key="2">
    <citation type="journal article" date="2010" name="Stand. Genomic Sci.">
        <title>Complete genome sequence of Kribbella flavida type strain (IFO 14399).</title>
        <authorList>
            <person name="Pukall R."/>
            <person name="Lapidus A."/>
            <person name="Glavina Del Rio T."/>
            <person name="Copeland A."/>
            <person name="Tice H."/>
            <person name="Cheng J.-F."/>
            <person name="Lucas S."/>
            <person name="Chen F."/>
            <person name="Nolan M."/>
            <person name="LaButti K."/>
            <person name="Pati A."/>
            <person name="Ivanova N."/>
            <person name="Mavrommatis K."/>
            <person name="Mikhailova N."/>
            <person name="Pitluck S."/>
            <person name="Bruce D."/>
            <person name="Goodwin L."/>
            <person name="Land M."/>
            <person name="Hauser L."/>
            <person name="Chang Y.-J."/>
            <person name="Jeffries C.D."/>
            <person name="Chen A."/>
            <person name="Palaniappan K."/>
            <person name="Chain P."/>
            <person name="Rohde M."/>
            <person name="Goeker M."/>
            <person name="Bristow J."/>
            <person name="Eisen J.A."/>
            <person name="Markowitz V."/>
            <person name="Hugenholtz P."/>
            <person name="Kyrpides N.C."/>
            <person name="Klenk H.-P."/>
            <person name="Brettin T."/>
        </authorList>
    </citation>
    <scope>NUCLEOTIDE SEQUENCE [LARGE SCALE GENOMIC DNA]</scope>
    <source>
        <strain evidence="3">DSM 17836 / JCM 10339 / NBRC 14399</strain>
    </source>
</reference>
<dbReference type="AlphaFoldDB" id="D2PQR3"/>
<keyword evidence="1" id="KW-1133">Transmembrane helix</keyword>
<dbReference type="OrthoDB" id="3824865at2"/>
<protein>
    <recommendedName>
        <fullName evidence="4">PH domain-containing protein</fullName>
    </recommendedName>
</protein>
<dbReference type="Proteomes" id="UP000007967">
    <property type="component" value="Chromosome"/>
</dbReference>
<sequence length="163" mass="18088">MTVMGEEPPATWSDELHRTGRVVFPARPRFVWRCVGFVWLFFGLTQLSSLVDALDRGGVRLVMFFLALAVAVAATGWACSLVLARRPALTVDRDGIRSGKHFLPWTEIGAVGAVYGPSFSRVFPILPKDRWGRHVMVGKLAVEDVSALAHWLEQALAQQQTSR</sequence>
<evidence type="ECO:0000313" key="3">
    <source>
        <dbReference type="Proteomes" id="UP000007967"/>
    </source>
</evidence>
<name>D2PQR3_KRIFD</name>
<evidence type="ECO:0008006" key="4">
    <source>
        <dbReference type="Google" id="ProtNLM"/>
    </source>
</evidence>
<evidence type="ECO:0000313" key="2">
    <source>
        <dbReference type="EMBL" id="ADB31046.1"/>
    </source>
</evidence>
<keyword evidence="1" id="KW-0472">Membrane</keyword>
<dbReference type="RefSeq" id="WP_012919602.1">
    <property type="nucleotide sequence ID" value="NC_013729.1"/>
</dbReference>
<proteinExistence type="predicted"/>
<gene>
    <name evidence="2" type="ordered locus">Kfla_1952</name>
</gene>
<feature type="transmembrane region" description="Helical" evidence="1">
    <location>
        <begin position="30"/>
        <end position="49"/>
    </location>
</feature>
<dbReference type="KEGG" id="kfl:Kfla_1952"/>
<dbReference type="EMBL" id="CP001736">
    <property type="protein sequence ID" value="ADB31046.1"/>
    <property type="molecule type" value="Genomic_DNA"/>
</dbReference>
<evidence type="ECO:0000256" key="1">
    <source>
        <dbReference type="SAM" id="Phobius"/>
    </source>
</evidence>
<keyword evidence="1" id="KW-0812">Transmembrane</keyword>
<reference evidence="3" key="1">
    <citation type="submission" date="2009-09" db="EMBL/GenBank/DDBJ databases">
        <title>The complete genome of Kribbella flavida DSM 17836.</title>
        <authorList>
            <consortium name="US DOE Joint Genome Institute (JGI-PGF)"/>
            <person name="Lucas S."/>
            <person name="Copeland A."/>
            <person name="Lapidus A."/>
            <person name="Glavina del Rio T."/>
            <person name="Dalin E."/>
            <person name="Tice H."/>
            <person name="Bruce D."/>
            <person name="Goodwin L."/>
            <person name="Pitluck S."/>
            <person name="Kyrpides N."/>
            <person name="Mavromatis K."/>
            <person name="Ivanova N."/>
            <person name="Saunders E."/>
            <person name="Brettin T."/>
            <person name="Detter J.C."/>
            <person name="Han C."/>
            <person name="Larimer F."/>
            <person name="Land M."/>
            <person name="Hauser L."/>
            <person name="Markowitz V."/>
            <person name="Cheng J.-F."/>
            <person name="Hugenholtz P."/>
            <person name="Woyke T."/>
            <person name="Wu D."/>
            <person name="Pukall R."/>
            <person name="Klenk H.-P."/>
            <person name="Eisen J.A."/>
        </authorList>
    </citation>
    <scope>NUCLEOTIDE SEQUENCE [LARGE SCALE GENOMIC DNA]</scope>
    <source>
        <strain evidence="3">DSM 17836 / JCM 10339 / NBRC 14399</strain>
    </source>
</reference>
<keyword evidence="3" id="KW-1185">Reference proteome</keyword>